<evidence type="ECO:0000256" key="1">
    <source>
        <dbReference type="ARBA" id="ARBA00007613"/>
    </source>
</evidence>
<dbReference type="OrthoDB" id="9791261at2"/>
<dbReference type="Proteomes" id="UP000182598">
    <property type="component" value="Unassembled WGS sequence"/>
</dbReference>
<dbReference type="AlphaFoldDB" id="A0A0K6H280"/>
<evidence type="ECO:0000313" key="3">
    <source>
        <dbReference type="Proteomes" id="UP000182598"/>
    </source>
</evidence>
<gene>
    <name evidence="2" type="ORF">Ga0061064_1027</name>
</gene>
<reference evidence="3" key="1">
    <citation type="submission" date="2015-08" db="EMBL/GenBank/DDBJ databases">
        <authorList>
            <person name="Varghese N."/>
        </authorList>
    </citation>
    <scope>NUCLEOTIDE SEQUENCE [LARGE SCALE GENOMIC DNA]</scope>
    <source>
        <strain evidence="3">DSM 27808</strain>
    </source>
</reference>
<sequence length="415" mass="46347">MKLIYFVIAGLVGGICFPCSAIANELTLREAFEKTLRGNPTLQKYPYQQRMVEADKLQAALRPNPTIGLELENVAGSGNSQGLEHAEATLSFSQLIELGGKQEQRIELVSAHASQLEAEFGYAKIEMLAETARRFYDVVRLQNLAKWNFQQRERLEKAQKTAQQRVDSGAVPPSEVTRVLLQQRQVVARSQELAGQLKEANAHLSAMWAGEPKFTGVIGEFQSAIEIPSQAEVERAVNQAPELLRLLDSERLLSAKAESIKASASADLSLGLGVRFNNQSNDTSLVFQASMPLQLSNPSEGSIQANRTERELNLDQQRLVRQQLNVYASALLARIQTNFRYLKTIQSDLLPLAEQLEQETKEGYAKGINSLLVILDAQHELAQLEYQLIERRSAIYHDILELERMTGQSFLESKL</sequence>
<dbReference type="Pfam" id="PF02321">
    <property type="entry name" value="OEP"/>
    <property type="match status" value="1"/>
</dbReference>
<dbReference type="RefSeq" id="WP_055438694.1">
    <property type="nucleotide sequence ID" value="NZ_CYHB01000002.1"/>
</dbReference>
<proteinExistence type="inferred from homology"/>
<evidence type="ECO:0000313" key="2">
    <source>
        <dbReference type="EMBL" id="CUA84859.1"/>
    </source>
</evidence>
<accession>A0A0K6H280</accession>
<dbReference type="InterPro" id="IPR003423">
    <property type="entry name" value="OMP_efflux"/>
</dbReference>
<comment type="similarity">
    <text evidence="1">Belongs to the outer membrane factor (OMF) (TC 1.B.17) family.</text>
</comment>
<protein>
    <submittedName>
        <fullName evidence="2">Outer membrane protein TolC</fullName>
    </submittedName>
</protein>
<dbReference type="SUPFAM" id="SSF56954">
    <property type="entry name" value="Outer membrane efflux proteins (OEP)"/>
    <property type="match status" value="1"/>
</dbReference>
<dbReference type="GO" id="GO:0015562">
    <property type="term" value="F:efflux transmembrane transporter activity"/>
    <property type="evidence" value="ECO:0007669"/>
    <property type="project" value="InterPro"/>
</dbReference>
<keyword evidence="3" id="KW-1185">Reference proteome</keyword>
<dbReference type="Gene3D" id="1.20.1600.10">
    <property type="entry name" value="Outer membrane efflux proteins (OEP)"/>
    <property type="match status" value="1"/>
</dbReference>
<dbReference type="PANTHER" id="PTHR30203">
    <property type="entry name" value="OUTER MEMBRANE CATION EFFLUX PROTEIN"/>
    <property type="match status" value="1"/>
</dbReference>
<dbReference type="PANTHER" id="PTHR30203:SF24">
    <property type="entry name" value="BLR4935 PROTEIN"/>
    <property type="match status" value="1"/>
</dbReference>
<name>A0A0K6H280_9GAMM</name>
<dbReference type="EMBL" id="CYHB01000002">
    <property type="protein sequence ID" value="CUA84859.1"/>
    <property type="molecule type" value="Genomic_DNA"/>
</dbReference>
<dbReference type="InterPro" id="IPR010131">
    <property type="entry name" value="MdtP/NodT-like"/>
</dbReference>
<organism evidence="2 3">
    <name type="scientific">Pseudidiomarina woesei</name>
    <dbReference type="NCBI Taxonomy" id="1381080"/>
    <lineage>
        <taxon>Bacteria</taxon>
        <taxon>Pseudomonadati</taxon>
        <taxon>Pseudomonadota</taxon>
        <taxon>Gammaproteobacteria</taxon>
        <taxon>Alteromonadales</taxon>
        <taxon>Idiomarinaceae</taxon>
        <taxon>Pseudidiomarina</taxon>
    </lineage>
</organism>